<evidence type="ECO:0000256" key="3">
    <source>
        <dbReference type="ARBA" id="ARBA00022729"/>
    </source>
</evidence>
<keyword evidence="3 4" id="KW-0732">Signal</keyword>
<gene>
    <name evidence="6" type="ORF">RFN28_29365</name>
</gene>
<dbReference type="CDD" id="cd01536">
    <property type="entry name" value="PBP1_ABC_sugar_binding-like"/>
    <property type="match status" value="1"/>
</dbReference>
<proteinExistence type="inferred from homology"/>
<evidence type="ECO:0000256" key="1">
    <source>
        <dbReference type="ARBA" id="ARBA00004196"/>
    </source>
</evidence>
<comment type="caution">
    <text evidence="6">The sequence shown here is derived from an EMBL/GenBank/DDBJ whole genome shotgun (WGS) entry which is preliminary data.</text>
</comment>
<protein>
    <submittedName>
        <fullName evidence="6">Sugar ABC transporter substrate-binding protein</fullName>
    </submittedName>
</protein>
<dbReference type="Pfam" id="PF13407">
    <property type="entry name" value="Peripla_BP_4"/>
    <property type="match status" value="1"/>
</dbReference>
<dbReference type="SUPFAM" id="SSF53822">
    <property type="entry name" value="Periplasmic binding protein-like I"/>
    <property type="match status" value="1"/>
</dbReference>
<accession>A0ABU4Y6G6</accession>
<dbReference type="Gene3D" id="3.40.50.2300">
    <property type="match status" value="2"/>
</dbReference>
<evidence type="ECO:0000256" key="2">
    <source>
        <dbReference type="ARBA" id="ARBA00007639"/>
    </source>
</evidence>
<feature type="domain" description="Periplasmic binding protein" evidence="5">
    <location>
        <begin position="45"/>
        <end position="297"/>
    </location>
</feature>
<sequence>MVGIKVDTQRRFSMTSLPTFRKMMLAAVAGIGLYSSSAVAQDKVIGIVAIDLQSSFFVRMMKAGDVAAKDYGVTTSWQSAEGSPEKQVSLIENLISQKAAAILVDPLDKNALIPVLKKAQDAGIPVITMGNKVEAGGNYSTLYPDYGNMSEVARALAHSIGGKGEVALLIGARGNYVSDTREKGFTDTLAKEFPDVKVVGIQPAGWDPSKAADVAQTWVSTYPDLKGLSCISDTMCLGAYTVAQTAGKDLKVAGYDGDAEMTPLFESGAMSLDVLTGAYRVGYWNVAVAARLSKGEKLPHDLYMPTHFIATEAGAAALAKDGQKLDTITPEKAKEVGVDYTNEFGPKNPNSAMSVGN</sequence>
<keyword evidence="7" id="KW-1185">Reference proteome</keyword>
<dbReference type="InterPro" id="IPR025997">
    <property type="entry name" value="SBP_2_dom"/>
</dbReference>
<feature type="chain" id="PRO_5045608125" evidence="4">
    <location>
        <begin position="41"/>
        <end position="357"/>
    </location>
</feature>
<dbReference type="RefSeq" id="WP_320290631.1">
    <property type="nucleotide sequence ID" value="NZ_JAVIIW010000052.1"/>
</dbReference>
<evidence type="ECO:0000313" key="7">
    <source>
        <dbReference type="Proteomes" id="UP001287059"/>
    </source>
</evidence>
<dbReference type="PANTHER" id="PTHR46847">
    <property type="entry name" value="D-ALLOSE-BINDING PERIPLASMIC PROTEIN-RELATED"/>
    <property type="match status" value="1"/>
</dbReference>
<dbReference type="InterPro" id="IPR028082">
    <property type="entry name" value="Peripla_BP_I"/>
</dbReference>
<feature type="signal peptide" evidence="4">
    <location>
        <begin position="1"/>
        <end position="40"/>
    </location>
</feature>
<reference evidence="6 7" key="1">
    <citation type="submission" date="2023-08" db="EMBL/GenBank/DDBJ databases">
        <title>Implementing the SeqCode for naming new Mesorhizobium species isolated from Vachellia karroo root nodules.</title>
        <authorList>
            <person name="Van Lill M."/>
        </authorList>
    </citation>
    <scope>NUCLEOTIDE SEQUENCE [LARGE SCALE GENOMIC DNA]</scope>
    <source>
        <strain evidence="6 7">VK24D</strain>
    </source>
</reference>
<dbReference type="Proteomes" id="UP001287059">
    <property type="component" value="Unassembled WGS sequence"/>
</dbReference>
<dbReference type="PANTHER" id="PTHR46847:SF1">
    <property type="entry name" value="D-ALLOSE-BINDING PERIPLASMIC PROTEIN-RELATED"/>
    <property type="match status" value="1"/>
</dbReference>
<evidence type="ECO:0000313" key="6">
    <source>
        <dbReference type="EMBL" id="MDX8482537.1"/>
    </source>
</evidence>
<evidence type="ECO:0000256" key="4">
    <source>
        <dbReference type="SAM" id="SignalP"/>
    </source>
</evidence>
<comment type="subcellular location">
    <subcellularLocation>
        <location evidence="1">Cell envelope</location>
    </subcellularLocation>
</comment>
<comment type="similarity">
    <text evidence="2">Belongs to the bacterial solute-binding protein 2 family.</text>
</comment>
<organism evidence="6 7">
    <name type="scientific">Mesorhizobium album</name>
    <dbReference type="NCBI Taxonomy" id="3072314"/>
    <lineage>
        <taxon>Bacteria</taxon>
        <taxon>Pseudomonadati</taxon>
        <taxon>Pseudomonadota</taxon>
        <taxon>Alphaproteobacteria</taxon>
        <taxon>Hyphomicrobiales</taxon>
        <taxon>Phyllobacteriaceae</taxon>
        <taxon>Mesorhizobium</taxon>
    </lineage>
</organism>
<evidence type="ECO:0000259" key="5">
    <source>
        <dbReference type="Pfam" id="PF13407"/>
    </source>
</evidence>
<dbReference type="EMBL" id="JAVIIW010000052">
    <property type="protein sequence ID" value="MDX8482537.1"/>
    <property type="molecule type" value="Genomic_DNA"/>
</dbReference>
<name>A0ABU4Y6G6_9HYPH</name>